<evidence type="ECO:0000313" key="6">
    <source>
        <dbReference type="EMBL" id="ORX51971.1"/>
    </source>
</evidence>
<keyword evidence="1 2" id="KW-0344">Guanine-nucleotide releasing factor</keyword>
<feature type="region of interest" description="Disordered" evidence="3">
    <location>
        <begin position="1222"/>
        <end position="1242"/>
    </location>
</feature>
<dbReference type="PROSITE" id="PS50009">
    <property type="entry name" value="RASGEF_CAT"/>
    <property type="match status" value="1"/>
</dbReference>
<feature type="compositionally biased region" description="Pro residues" evidence="3">
    <location>
        <begin position="990"/>
        <end position="999"/>
    </location>
</feature>
<feature type="compositionally biased region" description="Acidic residues" evidence="3">
    <location>
        <begin position="609"/>
        <end position="618"/>
    </location>
</feature>
<dbReference type="InterPro" id="IPR008937">
    <property type="entry name" value="Ras-like_GEF"/>
</dbReference>
<feature type="compositionally biased region" description="Basic and acidic residues" evidence="3">
    <location>
        <begin position="929"/>
        <end position="950"/>
    </location>
</feature>
<dbReference type="InterPro" id="IPR036964">
    <property type="entry name" value="RASGEF_cat_dom_sf"/>
</dbReference>
<feature type="region of interest" description="Disordered" evidence="3">
    <location>
        <begin position="1166"/>
        <end position="1200"/>
    </location>
</feature>
<feature type="domain" description="Ras-GEF" evidence="4">
    <location>
        <begin position="1425"/>
        <end position="1747"/>
    </location>
</feature>
<gene>
    <name evidence="6" type="ORF">DM01DRAFT_1408432</name>
</gene>
<organism evidence="6 7">
    <name type="scientific">Hesseltinella vesiculosa</name>
    <dbReference type="NCBI Taxonomy" id="101127"/>
    <lineage>
        <taxon>Eukaryota</taxon>
        <taxon>Fungi</taxon>
        <taxon>Fungi incertae sedis</taxon>
        <taxon>Mucoromycota</taxon>
        <taxon>Mucoromycotina</taxon>
        <taxon>Mucoromycetes</taxon>
        <taxon>Mucorales</taxon>
        <taxon>Cunninghamellaceae</taxon>
        <taxon>Hesseltinella</taxon>
    </lineage>
</organism>
<dbReference type="GO" id="GO:0005886">
    <property type="term" value="C:plasma membrane"/>
    <property type="evidence" value="ECO:0007669"/>
    <property type="project" value="TreeGrafter"/>
</dbReference>
<feature type="region of interest" description="Disordered" evidence="3">
    <location>
        <begin position="1019"/>
        <end position="1054"/>
    </location>
</feature>
<feature type="compositionally biased region" description="Low complexity" evidence="3">
    <location>
        <begin position="1019"/>
        <end position="1051"/>
    </location>
</feature>
<dbReference type="SUPFAM" id="SSF48366">
    <property type="entry name" value="Ras GEF"/>
    <property type="match status" value="1"/>
</dbReference>
<dbReference type="InterPro" id="IPR023578">
    <property type="entry name" value="Ras_GEF_dom_sf"/>
</dbReference>
<dbReference type="PANTHER" id="PTHR23113:SF363">
    <property type="entry name" value="PROTEIN SON OF SEVENLESS"/>
    <property type="match status" value="1"/>
</dbReference>
<dbReference type="STRING" id="101127.A0A1X2GEK3"/>
<feature type="domain" description="N-terminal Ras-GEF" evidence="5">
    <location>
        <begin position="338"/>
        <end position="465"/>
    </location>
</feature>
<keyword evidence="7" id="KW-1185">Reference proteome</keyword>
<evidence type="ECO:0000259" key="4">
    <source>
        <dbReference type="PROSITE" id="PS50009"/>
    </source>
</evidence>
<feature type="compositionally biased region" description="Polar residues" evidence="3">
    <location>
        <begin position="549"/>
        <end position="565"/>
    </location>
</feature>
<evidence type="ECO:0000256" key="1">
    <source>
        <dbReference type="ARBA" id="ARBA00022658"/>
    </source>
</evidence>
<dbReference type="Gene3D" id="1.20.870.10">
    <property type="entry name" value="Son of sevenless (SoS) protein Chain: S domain 1"/>
    <property type="match status" value="1"/>
</dbReference>
<feature type="compositionally biased region" description="Low complexity" evidence="3">
    <location>
        <begin position="1166"/>
        <end position="1179"/>
    </location>
</feature>
<feature type="region of interest" description="Disordered" evidence="3">
    <location>
        <begin position="1255"/>
        <end position="1282"/>
    </location>
</feature>
<feature type="compositionally biased region" description="Polar residues" evidence="3">
    <location>
        <begin position="1268"/>
        <end position="1282"/>
    </location>
</feature>
<dbReference type="CDD" id="cd06224">
    <property type="entry name" value="REM"/>
    <property type="match status" value="1"/>
</dbReference>
<feature type="compositionally biased region" description="Polar residues" evidence="3">
    <location>
        <begin position="1186"/>
        <end position="1200"/>
    </location>
</feature>
<dbReference type="Proteomes" id="UP000242146">
    <property type="component" value="Unassembled WGS sequence"/>
</dbReference>
<dbReference type="Gene3D" id="1.10.840.10">
    <property type="entry name" value="Ras guanine-nucleotide exchange factors catalytic domain"/>
    <property type="match status" value="1"/>
</dbReference>
<sequence>MPSDTSHSADSPVLQETAIPAPKRTRNNSIIPVELLNNTTGSSSRERAALATVFGVPEYSQSKIFWERRRSDAGQQQTPTDKSHDPHPLVAPNADTAPPQFVLPTIPNVSLFNDFLIRDDHGDDLMFPASPSSMLLDSWIPSLHHMPSDASLHSAATDSLSLLSVGPLSQAPENVDPAQVSMATDQVTAPLLFIGYPPSIFDLLKLDDDDRIIVWGPDPKEVSASMATTTARPSVTSVAPSATPSASSATTVAKSPANRPVLRGFSSNTTTATPPAAHQPEPVKPNLLGGLKKTLRSKSLMHRPSKDNLRQLLIKRTFGRTKSTLQMSTATNEPSALVSKVIEAASVEKLVEKLTITLDYDFMTDFFLTYRSFISPTQLCKLLILRFRWALENDGPERKIVRIRTFVVMRHWLLNYFVHDFIPSRDLRVVLTTFLNALPHHPLVKCSPRDQRIVKGLKRVVRRLKRVYYDRGDNAQRVQVIAPPPPPAHQERVEEKVRATLSDGLLRRKTALVRGMDVRGKHNGNMAVVDARHAPVVVIGNVPGKRRFSQQQENSSSAGLSSVNVPPTIEEPNLNPIDESQPAASDPDPGTISDDDSLESDISPGTTEIDSDDDDVFEDASNAPPLENEPQEPLDGQQDGSHPFSSVEVSGGAGQIWKAEQNPTLSKLEIERLRREEEEERQRMAFFSSSNLSSSFGRLDRSSTENSLSTLTTLSSSITHQQDRLSAFNDAAHLHDAVSSSALTTTTGSIVDPLSDAYSTSASASAIASSSTVDQPDDQQRLATLAVAMSNLDGPLKKAAIGDMASGIPRAPSNRWCQDPAEMSMLMSIRRDSRMSFPLMPSNLDLSQPPAAEEDSVSLAKHLSQKSIQQRKSERNLRELVLQQDPPPPLRTSVSTPSSLRPVHQTKEAPPMPSKPTLTPKRSIAALRKAKDEKTLLDKPDHLPPPRASDDFEAIPYHQTVAGTASQPSSRSKEPATSSLTRKKSTPSLASPPPTPKPIRPSLSKKLVSMVFAKTPTTTTATIKQKDASTPASSTPSSPPTASITPASPASLPRFENLGSEKVLLDVEPPQQTSHTFPVITRHSFAPNALSPSRSAFTGNNLAATNTTLVSRIAQELRESDLDMDIDCDCTRCTGKKTGPRACRRFSVALLGDEEKRYSKALLQFRQQQTQKQAPTEQQNAADRLGSNNSRPLTSPQSQPMYLGQLVYQESDTNLHIEEMEDDDSDSVASFSSSSSSTSDALVGNGAFYKQAEKTTPSVVSLRDHSSPYYSKQQRRSSSPAASVTLLQSIYGNRSFDRLTTIATKGDGASIHQQVFSVTSLSSIMNPSSNRLSLSLPVATQSIHQESTSPSASAQPALLAIPTGADIHVAPTPTPSGVLAPSWMDSEDPLLSLGLHSHGSMAAPPTYTPDQDFPHEHGSFILYYRSSKLAQQLCFIERDVLLGVDWEEMVHCRWTKMNTPYQGATDQTTVDDIAPSMVTNNDGVSINYTRQTRQMQLARDDGYGGIEQVIERFNTVCQWVASEIVSCNRMDLRVKVIEKFIRLAQKCKMYSNFATLVQILLGLQSPWVSRLKKTWSRVGSREMRLLEELSLFTSPMRNWKHIRDNMTTVAEEYGMSPTEVQVEMPGTNPRSFRRTKVKIPFGGCIPFLGIYLSDLVFNSEQPPYLEPSHDHHRIYHEQTTQNHRSVSPVLKQPLVNFRKHRITATVIKRVLTFQNLARRYAFDLDEDVYELCLLLDPLDTEAIRKASIALE</sequence>
<dbReference type="Pfam" id="PF00618">
    <property type="entry name" value="RasGEF_N"/>
    <property type="match status" value="1"/>
</dbReference>
<evidence type="ECO:0000256" key="2">
    <source>
        <dbReference type="PROSITE-ProRule" id="PRU00168"/>
    </source>
</evidence>
<dbReference type="GO" id="GO:0005085">
    <property type="term" value="F:guanyl-nucleotide exchange factor activity"/>
    <property type="evidence" value="ECO:0007669"/>
    <property type="project" value="UniProtKB-KW"/>
</dbReference>
<evidence type="ECO:0000313" key="7">
    <source>
        <dbReference type="Proteomes" id="UP000242146"/>
    </source>
</evidence>
<dbReference type="PANTHER" id="PTHR23113">
    <property type="entry name" value="GUANINE NUCLEOTIDE EXCHANGE FACTOR"/>
    <property type="match status" value="1"/>
</dbReference>
<dbReference type="OrthoDB" id="10254377at2759"/>
<accession>A0A1X2GEK3</accession>
<dbReference type="SMART" id="SM00147">
    <property type="entry name" value="RasGEF"/>
    <property type="match status" value="1"/>
</dbReference>
<name>A0A1X2GEK3_9FUNG</name>
<feature type="compositionally biased region" description="Polar residues" evidence="3">
    <location>
        <begin position="638"/>
        <end position="648"/>
    </location>
</feature>
<reference evidence="6 7" key="1">
    <citation type="submission" date="2016-07" db="EMBL/GenBank/DDBJ databases">
        <title>Pervasive Adenine N6-methylation of Active Genes in Fungi.</title>
        <authorList>
            <consortium name="DOE Joint Genome Institute"/>
            <person name="Mondo S.J."/>
            <person name="Dannebaum R.O."/>
            <person name="Kuo R.C."/>
            <person name="Labutti K."/>
            <person name="Haridas S."/>
            <person name="Kuo A."/>
            <person name="Salamov A."/>
            <person name="Ahrendt S.R."/>
            <person name="Lipzen A."/>
            <person name="Sullivan W."/>
            <person name="Andreopoulos W.B."/>
            <person name="Clum A."/>
            <person name="Lindquist E."/>
            <person name="Daum C."/>
            <person name="Ramamoorthy G.K."/>
            <person name="Gryganskyi A."/>
            <person name="Culley D."/>
            <person name="Magnuson J.K."/>
            <person name="James T.Y."/>
            <person name="O'Malley M.A."/>
            <person name="Stajich J.E."/>
            <person name="Spatafora J.W."/>
            <person name="Visel A."/>
            <person name="Grigoriev I.V."/>
        </authorList>
    </citation>
    <scope>NUCLEOTIDE SEQUENCE [LARGE SCALE GENOMIC DNA]</scope>
    <source>
        <strain evidence="6 7">NRRL 3301</strain>
    </source>
</reference>
<feature type="region of interest" description="Disordered" evidence="3">
    <location>
        <begin position="547"/>
        <end position="660"/>
    </location>
</feature>
<feature type="compositionally biased region" description="Low complexity" evidence="3">
    <location>
        <begin position="1227"/>
        <end position="1240"/>
    </location>
</feature>
<dbReference type="Pfam" id="PF00617">
    <property type="entry name" value="RasGEF"/>
    <property type="match status" value="1"/>
</dbReference>
<dbReference type="PROSITE" id="PS50212">
    <property type="entry name" value="RASGEF_NTER"/>
    <property type="match status" value="1"/>
</dbReference>
<feature type="region of interest" description="Disordered" evidence="3">
    <location>
        <begin position="840"/>
        <end position="1003"/>
    </location>
</feature>
<feature type="region of interest" description="Disordered" evidence="3">
    <location>
        <begin position="1"/>
        <end position="31"/>
    </location>
</feature>
<evidence type="ECO:0000259" key="5">
    <source>
        <dbReference type="PROSITE" id="PS50212"/>
    </source>
</evidence>
<feature type="compositionally biased region" description="Low complexity" evidence="3">
    <location>
        <begin position="233"/>
        <end position="257"/>
    </location>
</feature>
<dbReference type="SMART" id="SM00229">
    <property type="entry name" value="RasGEFN"/>
    <property type="match status" value="1"/>
</dbReference>
<dbReference type="GO" id="GO:0007265">
    <property type="term" value="P:Ras protein signal transduction"/>
    <property type="evidence" value="ECO:0007669"/>
    <property type="project" value="TreeGrafter"/>
</dbReference>
<feature type="region of interest" description="Disordered" evidence="3">
    <location>
        <begin position="67"/>
        <end position="96"/>
    </location>
</feature>
<feature type="compositionally biased region" description="Polar residues" evidence="3">
    <location>
        <begin position="961"/>
        <end position="980"/>
    </location>
</feature>
<comment type="caution">
    <text evidence="6">The sequence shown here is derived from an EMBL/GenBank/DDBJ whole genome shotgun (WGS) entry which is preliminary data.</text>
</comment>
<proteinExistence type="predicted"/>
<evidence type="ECO:0000256" key="3">
    <source>
        <dbReference type="SAM" id="MobiDB-lite"/>
    </source>
</evidence>
<protein>
    <submittedName>
        <fullName evidence="6">Ras GEF</fullName>
    </submittedName>
</protein>
<dbReference type="InterPro" id="IPR001895">
    <property type="entry name" value="RASGEF_cat_dom"/>
</dbReference>
<feature type="region of interest" description="Disordered" evidence="3">
    <location>
        <begin position="225"/>
        <end position="289"/>
    </location>
</feature>
<dbReference type="InterPro" id="IPR000651">
    <property type="entry name" value="Ras-like_Gua-exchang_fac_N"/>
</dbReference>
<dbReference type="EMBL" id="MCGT01000019">
    <property type="protein sequence ID" value="ORX51971.1"/>
    <property type="molecule type" value="Genomic_DNA"/>
</dbReference>